<dbReference type="PROSITE" id="PS00086">
    <property type="entry name" value="CYTOCHROME_P450"/>
    <property type="match status" value="1"/>
</dbReference>
<feature type="binding site" description="axial binding residue" evidence="5">
    <location>
        <position position="484"/>
    </location>
    <ligand>
        <name>heme</name>
        <dbReference type="ChEBI" id="CHEBI:30413"/>
    </ligand>
    <ligandPart>
        <name>Fe</name>
        <dbReference type="ChEBI" id="CHEBI:18248"/>
    </ligandPart>
</feature>
<dbReference type="InterPro" id="IPR036396">
    <property type="entry name" value="Cyt_P450_sf"/>
</dbReference>
<keyword evidence="6" id="KW-0503">Monooxygenase</keyword>
<dbReference type="CDD" id="cd11064">
    <property type="entry name" value="CYP86A"/>
    <property type="match status" value="1"/>
</dbReference>
<evidence type="ECO:0000256" key="6">
    <source>
        <dbReference type="RuleBase" id="RU000461"/>
    </source>
</evidence>
<dbReference type="InterPro" id="IPR002401">
    <property type="entry name" value="Cyt_P450_E_grp-I"/>
</dbReference>
<dbReference type="PANTHER" id="PTHR24296">
    <property type="entry name" value="CYTOCHROME P450"/>
    <property type="match status" value="1"/>
</dbReference>
<dbReference type="EMBL" id="GDJX01008458">
    <property type="protein sequence ID" value="JAT59478.1"/>
    <property type="molecule type" value="Transcribed_RNA"/>
</dbReference>
<dbReference type="InterPro" id="IPR001128">
    <property type="entry name" value="Cyt_P450"/>
</dbReference>
<name>A0A1D1YXW0_9ARAE</name>
<reference evidence="7" key="1">
    <citation type="submission" date="2015-07" db="EMBL/GenBank/DDBJ databases">
        <title>Transcriptome Assembly of Anthurium amnicola.</title>
        <authorList>
            <person name="Suzuki J."/>
        </authorList>
    </citation>
    <scope>NUCLEOTIDE SEQUENCE</scope>
</reference>
<dbReference type="Pfam" id="PF00067">
    <property type="entry name" value="p450"/>
    <property type="match status" value="1"/>
</dbReference>
<dbReference type="InterPro" id="IPR017972">
    <property type="entry name" value="Cyt_P450_CS"/>
</dbReference>
<evidence type="ECO:0000256" key="3">
    <source>
        <dbReference type="ARBA" id="ARBA00023002"/>
    </source>
</evidence>
<dbReference type="GO" id="GO:0005506">
    <property type="term" value="F:iron ion binding"/>
    <property type="evidence" value="ECO:0007669"/>
    <property type="project" value="InterPro"/>
</dbReference>
<gene>
    <name evidence="7" type="primary">CYP86B1_12</name>
    <name evidence="7" type="ORF">g.41580</name>
</gene>
<evidence type="ECO:0000256" key="1">
    <source>
        <dbReference type="ARBA" id="ARBA00010617"/>
    </source>
</evidence>
<keyword evidence="3 6" id="KW-0560">Oxidoreductase</keyword>
<dbReference type="GO" id="GO:0020037">
    <property type="term" value="F:heme binding"/>
    <property type="evidence" value="ECO:0007669"/>
    <property type="project" value="InterPro"/>
</dbReference>
<sequence length="539" mass="61596">AEQRSQHRSTRSMASVVTLTLGLLQFLGAHREVLVAIIAMLFIGLLRGNRERSLVNLPIVGMWPSLLLNLHHVHDWITRVVDGNCTFQFTGPWFSGMNYLFTADPENVKYVSSTNFKNFLKGSPLREMFDEFGDAVSTSESDEWRIRRRVTHDLMYQPEVLRSTRRVIHEKLENDLLPLLSHFAEGGGEMKVDLWEVLRRYTFDVACLLIFGVDVCSLSLTFPEVPVMKATDDLFEATFLRFTMPRSWCKFMKWLQMGSEKKLSESMEIIDDFIRKVMTKKKSEVSRGSDAHPGESDAMLDLLTCFIDHQMMDETGRFRSDKSVRDHTLELLTAGKDSTSLFLAWFFWVVATHPSVETRIVEEMTSTMQADGTRRRETGYVVFDAEVLNGCIYFNAAIQETLRLFPAVPITPRWALQRDVLPSGHKVEPGSVIFFSSYAMGRMGKIWGEDRLEFKPERWISNQGKLKEESSYKFPGFGSGPRMCLGKGLASSMVRAVAAAVIYNFHFEVAEGHQVYPRSNIVLHMKNGLVGHVRERCPR</sequence>
<comment type="cofactor">
    <cofactor evidence="5">
        <name>heme</name>
        <dbReference type="ChEBI" id="CHEBI:30413"/>
    </cofactor>
</comment>
<dbReference type="GO" id="GO:0006629">
    <property type="term" value="P:lipid metabolic process"/>
    <property type="evidence" value="ECO:0007669"/>
    <property type="project" value="UniProtKB-ARBA"/>
</dbReference>
<evidence type="ECO:0000313" key="7">
    <source>
        <dbReference type="EMBL" id="JAT59478.1"/>
    </source>
</evidence>
<keyword evidence="5 6" id="KW-0349">Heme</keyword>
<keyword evidence="4 5" id="KW-0408">Iron</keyword>
<evidence type="ECO:0000256" key="4">
    <source>
        <dbReference type="ARBA" id="ARBA00023004"/>
    </source>
</evidence>
<dbReference type="AlphaFoldDB" id="A0A1D1YXW0"/>
<dbReference type="GO" id="GO:0016705">
    <property type="term" value="F:oxidoreductase activity, acting on paired donors, with incorporation or reduction of molecular oxygen"/>
    <property type="evidence" value="ECO:0007669"/>
    <property type="project" value="InterPro"/>
</dbReference>
<accession>A0A1D1YXW0</accession>
<dbReference type="PRINTS" id="PR00463">
    <property type="entry name" value="EP450I"/>
</dbReference>
<feature type="non-terminal residue" evidence="7">
    <location>
        <position position="1"/>
    </location>
</feature>
<evidence type="ECO:0000256" key="5">
    <source>
        <dbReference type="PIRSR" id="PIRSR602401-1"/>
    </source>
</evidence>
<dbReference type="GO" id="GO:0004497">
    <property type="term" value="F:monooxygenase activity"/>
    <property type="evidence" value="ECO:0007669"/>
    <property type="project" value="UniProtKB-KW"/>
</dbReference>
<protein>
    <submittedName>
        <fullName evidence="7">Cytochrome P450 86B1</fullName>
    </submittedName>
</protein>
<dbReference type="SUPFAM" id="SSF48264">
    <property type="entry name" value="Cytochrome P450"/>
    <property type="match status" value="1"/>
</dbReference>
<organism evidence="7">
    <name type="scientific">Anthurium amnicola</name>
    <dbReference type="NCBI Taxonomy" id="1678845"/>
    <lineage>
        <taxon>Eukaryota</taxon>
        <taxon>Viridiplantae</taxon>
        <taxon>Streptophyta</taxon>
        <taxon>Embryophyta</taxon>
        <taxon>Tracheophyta</taxon>
        <taxon>Spermatophyta</taxon>
        <taxon>Magnoliopsida</taxon>
        <taxon>Liliopsida</taxon>
        <taxon>Araceae</taxon>
        <taxon>Pothoideae</taxon>
        <taxon>Potheae</taxon>
        <taxon>Anthurium</taxon>
    </lineage>
</organism>
<comment type="similarity">
    <text evidence="1 6">Belongs to the cytochrome P450 family.</text>
</comment>
<dbReference type="PRINTS" id="PR00385">
    <property type="entry name" value="P450"/>
</dbReference>
<evidence type="ECO:0000256" key="2">
    <source>
        <dbReference type="ARBA" id="ARBA00022723"/>
    </source>
</evidence>
<keyword evidence="2 5" id="KW-0479">Metal-binding</keyword>
<dbReference type="Gene3D" id="1.10.630.10">
    <property type="entry name" value="Cytochrome P450"/>
    <property type="match status" value="1"/>
</dbReference>
<proteinExistence type="inferred from homology"/>